<gene>
    <name evidence="6" type="ORF">NLI96_g3776</name>
</gene>
<evidence type="ECO:0008006" key="8">
    <source>
        <dbReference type="Google" id="ProtNLM"/>
    </source>
</evidence>
<dbReference type="AlphaFoldDB" id="A0AAD5YKQ7"/>
<dbReference type="GO" id="GO:0008610">
    <property type="term" value="P:lipid biosynthetic process"/>
    <property type="evidence" value="ECO:0007669"/>
    <property type="project" value="InterPro"/>
</dbReference>
<name>A0AAD5YKQ7_9APHY</name>
<evidence type="ECO:0000256" key="2">
    <source>
        <dbReference type="ARBA" id="ARBA00022603"/>
    </source>
</evidence>
<dbReference type="SUPFAM" id="SSF53335">
    <property type="entry name" value="S-adenosyl-L-methionine-dependent methyltransferases"/>
    <property type="match status" value="1"/>
</dbReference>
<evidence type="ECO:0000256" key="3">
    <source>
        <dbReference type="ARBA" id="ARBA00022679"/>
    </source>
</evidence>
<evidence type="ECO:0000256" key="1">
    <source>
        <dbReference type="ARBA" id="ARBA00010815"/>
    </source>
</evidence>
<keyword evidence="2" id="KW-0489">Methyltransferase</keyword>
<dbReference type="PIRSF" id="PIRSF003085">
    <property type="entry name" value="CMAS"/>
    <property type="match status" value="1"/>
</dbReference>
<dbReference type="EMBL" id="JANAWD010000102">
    <property type="protein sequence ID" value="KAJ3487084.1"/>
    <property type="molecule type" value="Genomic_DNA"/>
</dbReference>
<proteinExistence type="inferred from homology"/>
<dbReference type="Proteomes" id="UP001212997">
    <property type="component" value="Unassembled WGS sequence"/>
</dbReference>
<dbReference type="PANTHER" id="PTHR43667">
    <property type="entry name" value="CYCLOPROPANE-FATTY-ACYL-PHOSPHOLIPID SYNTHASE"/>
    <property type="match status" value="1"/>
</dbReference>
<evidence type="ECO:0000256" key="4">
    <source>
        <dbReference type="ARBA" id="ARBA00022691"/>
    </source>
</evidence>
<sequence length="464" mass="51443">MSTTISPAFATASLSSLQEAPMLSSAMIQSPRAWFGSFARNSILSFLHQAITTGHLIVEDSEGIFEFGTPQKTGNTTRIRVLHKSFWARIFSSGDLGFSEAYMMGEVEVDNLKAVMDLWLDNQSSMTGLSSFLSRLSSTVSGLSNAIFGQTKFQARLNAIASYDQSNELFKAFLSSEMMYSCALWSDEEGGVNGDLLSGPFQGDLEAAQKRKIRYVLDKARVKPGSRILEFGTGWGGLAIEAALNYGCEVDTLTLAAEQKALAEERIEAAGLKGRVRVHLMDYRDLPPEFEHAFDAFVSIEMLEHVGSQYYQTYFRLVDFALKKSNATAVVSASTFPESRYSGYQAEDFMRKYMWPNSCLPSSVALITAAHAASQGRFTLESVENHAAHYPRTLRTWGRRLESNLRQDVIAKEYPVLESAANYAAFKRKWEYLFAYAGAGFAKGYITCHMLTFVRENDAPAGLA</sequence>
<accession>A0AAD5YKQ7</accession>
<dbReference type="InterPro" id="IPR003333">
    <property type="entry name" value="CMAS"/>
</dbReference>
<organism evidence="6 7">
    <name type="scientific">Meripilus lineatus</name>
    <dbReference type="NCBI Taxonomy" id="2056292"/>
    <lineage>
        <taxon>Eukaryota</taxon>
        <taxon>Fungi</taxon>
        <taxon>Dikarya</taxon>
        <taxon>Basidiomycota</taxon>
        <taxon>Agaricomycotina</taxon>
        <taxon>Agaricomycetes</taxon>
        <taxon>Polyporales</taxon>
        <taxon>Meripilaceae</taxon>
        <taxon>Meripilus</taxon>
    </lineage>
</organism>
<dbReference type="InterPro" id="IPR050723">
    <property type="entry name" value="CFA/CMAS"/>
</dbReference>
<dbReference type="GO" id="GO:0032259">
    <property type="term" value="P:methylation"/>
    <property type="evidence" value="ECO:0007669"/>
    <property type="project" value="UniProtKB-KW"/>
</dbReference>
<dbReference type="GO" id="GO:0008168">
    <property type="term" value="F:methyltransferase activity"/>
    <property type="evidence" value="ECO:0007669"/>
    <property type="project" value="UniProtKB-KW"/>
</dbReference>
<keyword evidence="3" id="KW-0808">Transferase</keyword>
<dbReference type="Gene3D" id="3.40.50.150">
    <property type="entry name" value="Vaccinia Virus protein VP39"/>
    <property type="match status" value="1"/>
</dbReference>
<evidence type="ECO:0000256" key="5">
    <source>
        <dbReference type="ARBA" id="ARBA00023098"/>
    </source>
</evidence>
<comment type="caution">
    <text evidence="6">The sequence shown here is derived from an EMBL/GenBank/DDBJ whole genome shotgun (WGS) entry which is preliminary data.</text>
</comment>
<dbReference type="PANTHER" id="PTHR43667:SF2">
    <property type="entry name" value="FATTY ACID C-METHYL TRANSFERASE"/>
    <property type="match status" value="1"/>
</dbReference>
<dbReference type="CDD" id="cd02440">
    <property type="entry name" value="AdoMet_MTases"/>
    <property type="match status" value="1"/>
</dbReference>
<dbReference type="Pfam" id="PF02353">
    <property type="entry name" value="CMAS"/>
    <property type="match status" value="1"/>
</dbReference>
<reference evidence="6" key="1">
    <citation type="submission" date="2022-07" db="EMBL/GenBank/DDBJ databases">
        <title>Genome Sequence of Physisporinus lineatus.</title>
        <authorList>
            <person name="Buettner E."/>
        </authorList>
    </citation>
    <scope>NUCLEOTIDE SEQUENCE</scope>
    <source>
        <strain evidence="6">VT162</strain>
    </source>
</reference>
<evidence type="ECO:0000313" key="6">
    <source>
        <dbReference type="EMBL" id="KAJ3487084.1"/>
    </source>
</evidence>
<keyword evidence="4" id="KW-0949">S-adenosyl-L-methionine</keyword>
<comment type="similarity">
    <text evidence="1">Belongs to the CFA/CMAS family.</text>
</comment>
<evidence type="ECO:0000313" key="7">
    <source>
        <dbReference type="Proteomes" id="UP001212997"/>
    </source>
</evidence>
<keyword evidence="7" id="KW-1185">Reference proteome</keyword>
<protein>
    <recommendedName>
        <fullName evidence="8">Cyclopropane-fatty-acyl-phospholipid synthase</fullName>
    </recommendedName>
</protein>
<keyword evidence="5" id="KW-0443">Lipid metabolism</keyword>
<dbReference type="InterPro" id="IPR029063">
    <property type="entry name" value="SAM-dependent_MTases_sf"/>
</dbReference>